<evidence type="ECO:0000256" key="6">
    <source>
        <dbReference type="SAM" id="MobiDB-lite"/>
    </source>
</evidence>
<reference evidence="9 10" key="1">
    <citation type="submission" date="2024-10" db="EMBL/GenBank/DDBJ databases">
        <title>The Natural Products Discovery Center: Release of the First 8490 Sequenced Strains for Exploring Actinobacteria Biosynthetic Diversity.</title>
        <authorList>
            <person name="Kalkreuter E."/>
            <person name="Kautsar S.A."/>
            <person name="Yang D."/>
            <person name="Bader C.D."/>
            <person name="Teijaro C.N."/>
            <person name="Fluegel L."/>
            <person name="Davis C.M."/>
            <person name="Simpson J.R."/>
            <person name="Lauterbach L."/>
            <person name="Steele A.D."/>
            <person name="Gui C."/>
            <person name="Meng S."/>
            <person name="Li G."/>
            <person name="Viehrig K."/>
            <person name="Ye F."/>
            <person name="Su P."/>
            <person name="Kiefer A.F."/>
            <person name="Nichols A."/>
            <person name="Cepeda A.J."/>
            <person name="Yan W."/>
            <person name="Fan B."/>
            <person name="Jiang Y."/>
            <person name="Adhikari A."/>
            <person name="Zheng C.-J."/>
            <person name="Schuster L."/>
            <person name="Cowan T.M."/>
            <person name="Smanski M.J."/>
            <person name="Chevrette M.G."/>
            <person name="De Carvalho L.P.S."/>
            <person name="Shen B."/>
        </authorList>
    </citation>
    <scope>NUCLEOTIDE SEQUENCE [LARGE SCALE GENOMIC DNA]</scope>
    <source>
        <strain evidence="9 10">NPDC049503</strain>
    </source>
</reference>
<accession>A0ABW7ZXZ2</accession>
<dbReference type="PANTHER" id="PTHR33885">
    <property type="entry name" value="PHAGE SHOCK PROTEIN C"/>
    <property type="match status" value="1"/>
</dbReference>
<keyword evidence="3 7" id="KW-0812">Transmembrane</keyword>
<feature type="compositionally biased region" description="Polar residues" evidence="6">
    <location>
        <begin position="78"/>
        <end position="93"/>
    </location>
</feature>
<sequence>MNEKSIKQLRRTRNGRIIAGVCSGVGDYLGIDANLIRIGLAIATLFGGMGVGVYAIGWLLMPDEGSDSSIVQDLINKQQAKSGSADSWQGTTDTWDDRPKPQQ</sequence>
<evidence type="ECO:0000256" key="3">
    <source>
        <dbReference type="ARBA" id="ARBA00022692"/>
    </source>
</evidence>
<evidence type="ECO:0000256" key="4">
    <source>
        <dbReference type="ARBA" id="ARBA00022989"/>
    </source>
</evidence>
<evidence type="ECO:0000313" key="9">
    <source>
        <dbReference type="EMBL" id="MFI7439426.1"/>
    </source>
</evidence>
<dbReference type="PANTHER" id="PTHR33885:SF3">
    <property type="entry name" value="PHAGE SHOCK PROTEIN C"/>
    <property type="match status" value="1"/>
</dbReference>
<keyword evidence="4 7" id="KW-1133">Transmembrane helix</keyword>
<feature type="transmembrane region" description="Helical" evidence="7">
    <location>
        <begin position="38"/>
        <end position="61"/>
    </location>
</feature>
<proteinExistence type="predicted"/>
<dbReference type="InterPro" id="IPR007168">
    <property type="entry name" value="Phageshock_PspC_N"/>
</dbReference>
<name>A0ABW7ZXZ2_9ACTN</name>
<evidence type="ECO:0000313" key="10">
    <source>
        <dbReference type="Proteomes" id="UP001612928"/>
    </source>
</evidence>
<keyword evidence="5 7" id="KW-0472">Membrane</keyword>
<keyword evidence="2" id="KW-1003">Cell membrane</keyword>
<dbReference type="RefSeq" id="WP_101790098.1">
    <property type="nucleotide sequence ID" value="NZ_JBITMB010000001.1"/>
</dbReference>
<comment type="subcellular location">
    <subcellularLocation>
        <location evidence="1">Cell membrane</location>
        <topology evidence="1">Single-pass membrane protein</topology>
    </subcellularLocation>
</comment>
<feature type="region of interest" description="Disordered" evidence="6">
    <location>
        <begin position="78"/>
        <end position="103"/>
    </location>
</feature>
<dbReference type="EMBL" id="JBITMB010000001">
    <property type="protein sequence ID" value="MFI7439426.1"/>
    <property type="molecule type" value="Genomic_DNA"/>
</dbReference>
<evidence type="ECO:0000256" key="7">
    <source>
        <dbReference type="SAM" id="Phobius"/>
    </source>
</evidence>
<comment type="caution">
    <text evidence="9">The sequence shown here is derived from an EMBL/GenBank/DDBJ whole genome shotgun (WGS) entry which is preliminary data.</text>
</comment>
<dbReference type="InterPro" id="IPR052027">
    <property type="entry name" value="PspC"/>
</dbReference>
<evidence type="ECO:0000256" key="2">
    <source>
        <dbReference type="ARBA" id="ARBA00022475"/>
    </source>
</evidence>
<gene>
    <name evidence="9" type="ORF">ACIBP5_05610</name>
</gene>
<organism evidence="9 10">
    <name type="scientific">Nonomuraea indica</name>
    <dbReference type="NCBI Taxonomy" id="1581193"/>
    <lineage>
        <taxon>Bacteria</taxon>
        <taxon>Bacillati</taxon>
        <taxon>Actinomycetota</taxon>
        <taxon>Actinomycetes</taxon>
        <taxon>Streptosporangiales</taxon>
        <taxon>Streptosporangiaceae</taxon>
        <taxon>Nonomuraea</taxon>
    </lineage>
</organism>
<evidence type="ECO:0000256" key="1">
    <source>
        <dbReference type="ARBA" id="ARBA00004162"/>
    </source>
</evidence>
<dbReference type="Proteomes" id="UP001612928">
    <property type="component" value="Unassembled WGS sequence"/>
</dbReference>
<evidence type="ECO:0000256" key="5">
    <source>
        <dbReference type="ARBA" id="ARBA00023136"/>
    </source>
</evidence>
<protein>
    <submittedName>
        <fullName evidence="9">PspC domain-containing protein</fullName>
    </submittedName>
</protein>
<dbReference type="Pfam" id="PF04024">
    <property type="entry name" value="PspC"/>
    <property type="match status" value="1"/>
</dbReference>
<feature type="domain" description="Phage shock protein PspC N-terminal" evidence="8">
    <location>
        <begin position="7"/>
        <end position="64"/>
    </location>
</feature>
<keyword evidence="10" id="KW-1185">Reference proteome</keyword>
<evidence type="ECO:0000259" key="8">
    <source>
        <dbReference type="Pfam" id="PF04024"/>
    </source>
</evidence>